<feature type="signal peptide" evidence="1">
    <location>
        <begin position="1"/>
        <end position="25"/>
    </location>
</feature>
<protein>
    <submittedName>
        <fullName evidence="2">Uncharacterized protein</fullName>
    </submittedName>
</protein>
<evidence type="ECO:0000313" key="2">
    <source>
        <dbReference type="EMBL" id="REE83378.1"/>
    </source>
</evidence>
<accession>A0A3D9RV62</accession>
<dbReference type="RefSeq" id="WP_115878041.1">
    <property type="nucleotide sequence ID" value="NZ_QTTQ01000009.1"/>
</dbReference>
<comment type="caution">
    <text evidence="2">The sequence shown here is derived from an EMBL/GenBank/DDBJ whole genome shotgun (WGS) entry which is preliminary data.</text>
</comment>
<keyword evidence="3" id="KW-1185">Reference proteome</keyword>
<evidence type="ECO:0000313" key="3">
    <source>
        <dbReference type="Proteomes" id="UP000256429"/>
    </source>
</evidence>
<evidence type="ECO:0000256" key="1">
    <source>
        <dbReference type="SAM" id="SignalP"/>
    </source>
</evidence>
<dbReference type="PROSITE" id="PS51257">
    <property type="entry name" value="PROKAR_LIPOPROTEIN"/>
    <property type="match status" value="1"/>
</dbReference>
<keyword evidence="1" id="KW-0732">Signal</keyword>
<feature type="chain" id="PRO_5017819966" evidence="1">
    <location>
        <begin position="26"/>
        <end position="130"/>
    </location>
</feature>
<sequence length="130" mass="14309">MKKIRKHILKTIALLAIVFGCSSNSENPQEADQNELNKLKAEIEKLVDSGICSENSDCDFIAFGSKPCGGAWSYLVFNNSINVELLKEKVTVYNNIEAAFNSKWGIISDCMAVTPPNNIECINGKCTAIY</sequence>
<dbReference type="AlphaFoldDB" id="A0A3D9RV62"/>
<reference evidence="2 3" key="1">
    <citation type="submission" date="2018-08" db="EMBL/GenBank/DDBJ databases">
        <title>Genomic Encyclopedia of Type Strains, Phase III (KMG-III): the genomes of soil and plant-associated and newly described type strains.</title>
        <authorList>
            <person name="Whitman W."/>
        </authorList>
    </citation>
    <scope>NUCLEOTIDE SEQUENCE [LARGE SCALE GENOMIC DNA]</scope>
    <source>
        <strain evidence="2 3">325-5</strain>
    </source>
</reference>
<organism evidence="2 3">
    <name type="scientific">Lutibacter oceani</name>
    <dbReference type="NCBI Taxonomy" id="1853311"/>
    <lineage>
        <taxon>Bacteria</taxon>
        <taxon>Pseudomonadati</taxon>
        <taxon>Bacteroidota</taxon>
        <taxon>Flavobacteriia</taxon>
        <taxon>Flavobacteriales</taxon>
        <taxon>Flavobacteriaceae</taxon>
        <taxon>Lutibacter</taxon>
    </lineage>
</organism>
<dbReference type="Proteomes" id="UP000256429">
    <property type="component" value="Unassembled WGS sequence"/>
</dbReference>
<proteinExistence type="predicted"/>
<dbReference type="EMBL" id="QTTQ01000009">
    <property type="protein sequence ID" value="REE83378.1"/>
    <property type="molecule type" value="Genomic_DNA"/>
</dbReference>
<name>A0A3D9RV62_9FLAO</name>
<dbReference type="OrthoDB" id="5526158at2"/>
<gene>
    <name evidence="2" type="ORF">BX611_0667</name>
</gene>